<comment type="function">
    <text evidence="3">Required for formate dehydrogenase (FDH) activity.</text>
</comment>
<dbReference type="PANTHER" id="PTHR30592">
    <property type="entry name" value="FORMATE DEHYDROGENASE"/>
    <property type="match status" value="1"/>
</dbReference>
<keyword evidence="2 3" id="KW-0501">Molybdenum cofactor biosynthesis</keyword>
<evidence type="ECO:0000256" key="3">
    <source>
        <dbReference type="HAMAP-Rule" id="MF_00187"/>
    </source>
</evidence>
<protein>
    <recommendedName>
        <fullName evidence="3">Protein FdhD</fullName>
    </recommendedName>
</protein>
<comment type="subcellular location">
    <subcellularLocation>
        <location evidence="3">Cytoplasm</location>
    </subcellularLocation>
</comment>
<evidence type="ECO:0000313" key="5">
    <source>
        <dbReference type="EMBL" id="CCH50224.1"/>
    </source>
</evidence>
<name>M1WSI9_PSEP2</name>
<evidence type="ECO:0000313" key="6">
    <source>
        <dbReference type="Proteomes" id="UP000011724"/>
    </source>
</evidence>
<comment type="caution">
    <text evidence="3">Lacks conserved residue(s) required for the propagation of feature annotation.</text>
</comment>
<dbReference type="GO" id="GO:0005737">
    <property type="term" value="C:cytoplasm"/>
    <property type="evidence" value="ECO:0007669"/>
    <property type="project" value="UniProtKB-SubCell"/>
</dbReference>
<dbReference type="PATRIC" id="fig|879567.3.peg.3225"/>
<dbReference type="eggNOG" id="COG1526">
    <property type="taxonomic scope" value="Bacteria"/>
</dbReference>
<proteinExistence type="inferred from homology"/>
<organism evidence="5 6">
    <name type="scientific">Pseudodesulfovibrio piezophilus (strain DSM 21447 / JCM 15486 / C1TLV30)</name>
    <name type="common">Desulfovibrio piezophilus</name>
    <dbReference type="NCBI Taxonomy" id="1322246"/>
    <lineage>
        <taxon>Bacteria</taxon>
        <taxon>Pseudomonadati</taxon>
        <taxon>Thermodesulfobacteriota</taxon>
        <taxon>Desulfovibrionia</taxon>
        <taxon>Desulfovibrionales</taxon>
        <taxon>Desulfovibrionaceae</taxon>
    </lineage>
</organism>
<reference evidence="6" key="2">
    <citation type="journal article" date="2013" name="Stand. Genomic Sci.">
        <title>Complete genome sequence of Desulfocapsa sulfexigens, a marine deltaproteobacterium specialized in disproportionating inorganic sulfur compounds.</title>
        <authorList>
            <person name="Finster K.W."/>
            <person name="Kjeldsen K.U."/>
            <person name="Kube M."/>
            <person name="Reinhardt R."/>
            <person name="Mussmann M."/>
            <person name="Amann R."/>
            <person name="Schreiber L."/>
        </authorList>
    </citation>
    <scope>NUCLEOTIDE SEQUENCE [LARGE SCALE GENOMIC DNA]</scope>
    <source>
        <strain evidence="6">DSM 10523 / SB164P1</strain>
    </source>
</reference>
<dbReference type="BioCyc" id="DPIE1322246:BN4_RS15035-MONOMER"/>
<dbReference type="SUPFAM" id="SSF53927">
    <property type="entry name" value="Cytidine deaminase-like"/>
    <property type="match status" value="1"/>
</dbReference>
<dbReference type="Gene3D" id="3.40.140.10">
    <property type="entry name" value="Cytidine Deaminase, domain 2"/>
    <property type="match status" value="1"/>
</dbReference>
<gene>
    <name evidence="3" type="primary">fdhD</name>
    <name evidence="5" type="ordered locus">BN4_20162</name>
</gene>
<sequence length="273" mass="30102">METGMQTTRLRDAARKAASHDEKTQPQPDGVRLACPMTLQCYKDGQLSFREDMVAVESDIRLQINGLDHAVLTRTPGDDLTLIAGYLFSCSMIRDAEDLLDVSFGYSGASKARVTLKAPSVIRRLFPSPRPVVLDPERLFDFKKTFERRQNLYRNTGSTHAAALFSMDGELIAFGEDVGRHNAFDKAIGRALLEGSLERVGIAMLSSRLALELTIKASNANIPILCGFSAATSSGINFAERNNITLVGRIREDSFNVYANSWRLKGSKGHQSE</sequence>
<dbReference type="Pfam" id="PF02634">
    <property type="entry name" value="FdhD-NarQ"/>
    <property type="match status" value="1"/>
</dbReference>
<dbReference type="Proteomes" id="UP000011724">
    <property type="component" value="Chromosome"/>
</dbReference>
<feature type="compositionally biased region" description="Basic and acidic residues" evidence="4">
    <location>
        <begin position="9"/>
        <end position="24"/>
    </location>
</feature>
<keyword evidence="6" id="KW-1185">Reference proteome</keyword>
<dbReference type="HAMAP" id="MF_00187">
    <property type="entry name" value="FdhD"/>
    <property type="match status" value="1"/>
</dbReference>
<dbReference type="PANTHER" id="PTHR30592:SF1">
    <property type="entry name" value="SULFUR CARRIER PROTEIN FDHD"/>
    <property type="match status" value="1"/>
</dbReference>
<dbReference type="GO" id="GO:0006777">
    <property type="term" value="P:Mo-molybdopterin cofactor biosynthetic process"/>
    <property type="evidence" value="ECO:0007669"/>
    <property type="project" value="UniProtKB-UniRule"/>
</dbReference>
<dbReference type="InterPro" id="IPR016193">
    <property type="entry name" value="Cytidine_deaminase-like"/>
</dbReference>
<dbReference type="AlphaFoldDB" id="M1WSI9"/>
<dbReference type="EMBL" id="FO203427">
    <property type="protein sequence ID" value="CCH50224.1"/>
    <property type="molecule type" value="Genomic_DNA"/>
</dbReference>
<dbReference type="GO" id="GO:0016783">
    <property type="term" value="F:sulfurtransferase activity"/>
    <property type="evidence" value="ECO:0007669"/>
    <property type="project" value="InterPro"/>
</dbReference>
<dbReference type="PIRSF" id="PIRSF015626">
    <property type="entry name" value="FdhD"/>
    <property type="match status" value="1"/>
</dbReference>
<comment type="similarity">
    <text evidence="3">Belongs to the FdhD family.</text>
</comment>
<dbReference type="STRING" id="1322246.BN4_20162"/>
<dbReference type="KEGG" id="dpi:BN4_20162"/>
<evidence type="ECO:0000256" key="1">
    <source>
        <dbReference type="ARBA" id="ARBA00022490"/>
    </source>
</evidence>
<reference evidence="5 6" key="1">
    <citation type="journal article" date="2013" name="PLoS ONE">
        <title>The first genomic and proteomic characterization of a deep-sea sulfate reducer: insights into the piezophilic lifestyle of Desulfovibrio piezophilus.</title>
        <authorList>
            <person name="Pradel N."/>
            <person name="Ji B."/>
            <person name="Gimenez G."/>
            <person name="Talla E."/>
            <person name="Lenoble P."/>
            <person name="Garel M."/>
            <person name="Tamburini C."/>
            <person name="Fourquet P."/>
            <person name="Lebrun R."/>
            <person name="Bertin P."/>
            <person name="Denis Y."/>
            <person name="Pophillat M."/>
            <person name="Barbe V."/>
            <person name="Ollivier B."/>
            <person name="Dolla A."/>
        </authorList>
    </citation>
    <scope>NUCLEOTIDE SEQUENCE [LARGE SCALE GENOMIC DNA]</scope>
    <source>
        <strain evidence="6">DSM 10523 / SB164P1</strain>
    </source>
</reference>
<evidence type="ECO:0000256" key="4">
    <source>
        <dbReference type="SAM" id="MobiDB-lite"/>
    </source>
</evidence>
<evidence type="ECO:0000256" key="2">
    <source>
        <dbReference type="ARBA" id="ARBA00023150"/>
    </source>
</evidence>
<keyword evidence="1 3" id="KW-0963">Cytoplasm</keyword>
<accession>M1WSI9</accession>
<feature type="region of interest" description="Disordered" evidence="4">
    <location>
        <begin position="1"/>
        <end position="30"/>
    </location>
</feature>
<dbReference type="HOGENOM" id="CLU_056887_2_0_7"/>
<dbReference type="InterPro" id="IPR003786">
    <property type="entry name" value="FdhD"/>
</dbReference>